<dbReference type="EC" id="5.3.1.24" evidence="4 10"/>
<dbReference type="HOGENOM" id="CLU_076364_2_0_4"/>
<dbReference type="FunFam" id="3.20.20.70:FF:000075">
    <property type="entry name" value="Tryptophan biosynthesis protein TRP1"/>
    <property type="match status" value="1"/>
</dbReference>
<sequence length="222" mass="24204">MERVLLYNRDIQSTNNMKIYTKICGLTRAQDAIAAAQLGVDAIGLVFFAGSKRAVSVTQAQEIVRALPPFMSVVALFVNESAEQIRKILAQVPIDILQFHGDESPEFCRQFHRPYLKAVRVQSVADIEAACTQFADARAVLFDAFVEGAYGGTGHTFDWDLLPKDLNQHWILSGGLTADNVDIAVQQTGAIAVDVSSGVESAAGVKSLEKMTRFMQKVQAAL</sequence>
<dbReference type="InterPro" id="IPR044643">
    <property type="entry name" value="TrpF_fam"/>
</dbReference>
<dbReference type="UniPathway" id="UPA00035">
    <property type="reaction ID" value="UER00042"/>
</dbReference>
<dbReference type="SUPFAM" id="SSF51366">
    <property type="entry name" value="Ribulose-phoshate binding barrel"/>
    <property type="match status" value="1"/>
</dbReference>
<comment type="catalytic activity">
    <reaction evidence="1 10">
        <text>N-(5-phospho-beta-D-ribosyl)anthranilate = 1-(2-carboxyphenylamino)-1-deoxy-D-ribulose 5-phosphate</text>
        <dbReference type="Rhea" id="RHEA:21540"/>
        <dbReference type="ChEBI" id="CHEBI:18277"/>
        <dbReference type="ChEBI" id="CHEBI:58613"/>
        <dbReference type="EC" id="5.3.1.24"/>
    </reaction>
</comment>
<dbReference type="Pfam" id="PF00697">
    <property type="entry name" value="PRAI"/>
    <property type="match status" value="1"/>
</dbReference>
<dbReference type="STRING" id="504.KKKWG1_1346"/>
<feature type="domain" description="N-(5'phosphoribosyl) anthranilate isomerase (PRAI)" evidence="11">
    <location>
        <begin position="22"/>
        <end position="217"/>
    </location>
</feature>
<proteinExistence type="inferred from homology"/>
<keyword evidence="8 10" id="KW-0057">Aromatic amino acid biosynthesis</keyword>
<evidence type="ECO:0000256" key="7">
    <source>
        <dbReference type="ARBA" id="ARBA00022822"/>
    </source>
</evidence>
<dbReference type="Gene3D" id="3.20.20.70">
    <property type="entry name" value="Aldolase class I"/>
    <property type="match status" value="1"/>
</dbReference>
<evidence type="ECO:0000256" key="9">
    <source>
        <dbReference type="ARBA" id="ARBA00023235"/>
    </source>
</evidence>
<dbReference type="NCBIfam" id="NF002298">
    <property type="entry name" value="PRK01222.1-4"/>
    <property type="match status" value="1"/>
</dbReference>
<organism evidence="12 13">
    <name type="scientific">Kingella kingae ATCC 23330</name>
    <dbReference type="NCBI Taxonomy" id="887327"/>
    <lineage>
        <taxon>Bacteria</taxon>
        <taxon>Pseudomonadati</taxon>
        <taxon>Pseudomonadota</taxon>
        <taxon>Betaproteobacteria</taxon>
        <taxon>Neisseriales</taxon>
        <taxon>Neisseriaceae</taxon>
        <taxon>Kingella</taxon>
    </lineage>
</organism>
<dbReference type="EMBL" id="AFHS01000038">
    <property type="protein sequence ID" value="EGK08986.1"/>
    <property type="molecule type" value="Genomic_DNA"/>
</dbReference>
<gene>
    <name evidence="10 12" type="primary">trpF</name>
    <name evidence="12" type="ORF">HMPREF0476_1187</name>
</gene>
<comment type="caution">
    <text evidence="12">The sequence shown here is derived from an EMBL/GenBank/DDBJ whole genome shotgun (WGS) entry which is preliminary data.</text>
</comment>
<dbReference type="Proteomes" id="UP000004207">
    <property type="component" value="Unassembled WGS sequence"/>
</dbReference>
<evidence type="ECO:0000256" key="2">
    <source>
        <dbReference type="ARBA" id="ARBA00004664"/>
    </source>
</evidence>
<dbReference type="PANTHER" id="PTHR42894:SF1">
    <property type="entry name" value="N-(5'-PHOSPHORIBOSYL)ANTHRANILATE ISOMERASE"/>
    <property type="match status" value="1"/>
</dbReference>
<evidence type="ECO:0000313" key="13">
    <source>
        <dbReference type="Proteomes" id="UP000004207"/>
    </source>
</evidence>
<keyword evidence="9 10" id="KW-0413">Isomerase</keyword>
<name>F5S7K4_KINKI</name>
<evidence type="ECO:0000256" key="6">
    <source>
        <dbReference type="ARBA" id="ARBA00022605"/>
    </source>
</evidence>
<dbReference type="InterPro" id="IPR001240">
    <property type="entry name" value="PRAI_dom"/>
</dbReference>
<dbReference type="NCBIfam" id="NF002299">
    <property type="entry name" value="PRK01222.1-6"/>
    <property type="match status" value="1"/>
</dbReference>
<dbReference type="eggNOG" id="COG0135">
    <property type="taxonomic scope" value="Bacteria"/>
</dbReference>
<comment type="similarity">
    <text evidence="3 10">Belongs to the TrpF family.</text>
</comment>
<dbReference type="CDD" id="cd00405">
    <property type="entry name" value="PRAI"/>
    <property type="match status" value="1"/>
</dbReference>
<dbReference type="GO" id="GO:0004640">
    <property type="term" value="F:phosphoribosylanthranilate isomerase activity"/>
    <property type="evidence" value="ECO:0007669"/>
    <property type="project" value="UniProtKB-UniRule"/>
</dbReference>
<accession>F5S7K4</accession>
<dbReference type="InterPro" id="IPR011060">
    <property type="entry name" value="RibuloseP-bd_barrel"/>
</dbReference>
<keyword evidence="6 10" id="KW-0028">Amino-acid biosynthesis</keyword>
<comment type="pathway">
    <text evidence="2 10">Amino-acid biosynthesis; L-tryptophan biosynthesis; L-tryptophan from chorismate: step 3/5.</text>
</comment>
<dbReference type="GO" id="GO:0000162">
    <property type="term" value="P:L-tryptophan biosynthetic process"/>
    <property type="evidence" value="ECO:0007669"/>
    <property type="project" value="UniProtKB-UniRule"/>
</dbReference>
<dbReference type="InterPro" id="IPR013785">
    <property type="entry name" value="Aldolase_TIM"/>
</dbReference>
<protein>
    <recommendedName>
        <fullName evidence="5 10">N-(5'-phosphoribosyl)anthranilate isomerase</fullName>
        <shortName evidence="10">PRAI</shortName>
        <ecNumber evidence="4 10">5.3.1.24</ecNumber>
    </recommendedName>
</protein>
<evidence type="ECO:0000259" key="11">
    <source>
        <dbReference type="Pfam" id="PF00697"/>
    </source>
</evidence>
<dbReference type="AlphaFoldDB" id="F5S7K4"/>
<evidence type="ECO:0000256" key="3">
    <source>
        <dbReference type="ARBA" id="ARBA00007571"/>
    </source>
</evidence>
<evidence type="ECO:0000256" key="1">
    <source>
        <dbReference type="ARBA" id="ARBA00001164"/>
    </source>
</evidence>
<evidence type="ECO:0000256" key="10">
    <source>
        <dbReference type="HAMAP-Rule" id="MF_00135"/>
    </source>
</evidence>
<evidence type="ECO:0000256" key="5">
    <source>
        <dbReference type="ARBA" id="ARBA00022272"/>
    </source>
</evidence>
<reference evidence="12 13" key="1">
    <citation type="submission" date="2011-04" db="EMBL/GenBank/DDBJ databases">
        <authorList>
            <person name="Muzny D."/>
            <person name="Qin X."/>
            <person name="Deng J."/>
            <person name="Jiang H."/>
            <person name="Liu Y."/>
            <person name="Qu J."/>
            <person name="Song X.-Z."/>
            <person name="Zhang L."/>
            <person name="Thornton R."/>
            <person name="Coyle M."/>
            <person name="Francisco L."/>
            <person name="Jackson L."/>
            <person name="Javaid M."/>
            <person name="Korchina V."/>
            <person name="Kovar C."/>
            <person name="Mata R."/>
            <person name="Mathew T."/>
            <person name="Ngo R."/>
            <person name="Nguyen L."/>
            <person name="Nguyen N."/>
            <person name="Okwuonu G."/>
            <person name="Ongeri F."/>
            <person name="Pham C."/>
            <person name="Simmons D."/>
            <person name="Wilczek-Boney K."/>
            <person name="Hale W."/>
            <person name="Jakkamsetti A."/>
            <person name="Pham P."/>
            <person name="Ruth R."/>
            <person name="San Lucas F."/>
            <person name="Warren J."/>
            <person name="Zhang J."/>
            <person name="Zhao Z."/>
            <person name="Zhou C."/>
            <person name="Zhu D."/>
            <person name="Lee S."/>
            <person name="Bess C."/>
            <person name="Blankenburg K."/>
            <person name="Forbes L."/>
            <person name="Fu Q."/>
            <person name="Gubbala S."/>
            <person name="Hirani K."/>
            <person name="Jayaseelan J.C."/>
            <person name="Lara F."/>
            <person name="Munidasa M."/>
            <person name="Palculict T."/>
            <person name="Patil S."/>
            <person name="Pu L.-L."/>
            <person name="Saada N."/>
            <person name="Tang L."/>
            <person name="Weissenberger G."/>
            <person name="Zhu Y."/>
            <person name="Hemphill L."/>
            <person name="Shang Y."/>
            <person name="Youmans B."/>
            <person name="Ayvaz T."/>
            <person name="Ross M."/>
            <person name="Santibanez J."/>
            <person name="Aqrawi P."/>
            <person name="Gross S."/>
            <person name="Joshi V."/>
            <person name="Fowler G."/>
            <person name="Nazareth L."/>
            <person name="Reid J."/>
            <person name="Worley K."/>
            <person name="Petrosino J."/>
            <person name="Highlander S."/>
            <person name="Gibbs R."/>
        </authorList>
    </citation>
    <scope>NUCLEOTIDE SEQUENCE [LARGE SCALE GENOMIC DNA]</scope>
    <source>
        <strain evidence="12 13">ATCC 23330</strain>
    </source>
</reference>
<evidence type="ECO:0000313" key="12">
    <source>
        <dbReference type="EMBL" id="EGK08986.1"/>
    </source>
</evidence>
<evidence type="ECO:0000256" key="4">
    <source>
        <dbReference type="ARBA" id="ARBA00012572"/>
    </source>
</evidence>
<keyword evidence="13" id="KW-1185">Reference proteome</keyword>
<dbReference type="PANTHER" id="PTHR42894">
    <property type="entry name" value="N-(5'-PHOSPHORIBOSYL)ANTHRANILATE ISOMERASE"/>
    <property type="match status" value="1"/>
</dbReference>
<keyword evidence="7 10" id="KW-0822">Tryptophan biosynthesis</keyword>
<dbReference type="HAMAP" id="MF_00135">
    <property type="entry name" value="PRAI"/>
    <property type="match status" value="1"/>
</dbReference>
<evidence type="ECO:0000256" key="8">
    <source>
        <dbReference type="ARBA" id="ARBA00023141"/>
    </source>
</evidence>